<dbReference type="HOGENOM" id="CLU_199280_0_0_1"/>
<keyword evidence="6" id="KW-0812">Transmembrane</keyword>
<dbReference type="EnsemblMetazoa" id="MESCA003546-RA">
    <property type="protein sequence ID" value="MESCA003546-PA"/>
    <property type="gene ID" value="MESCA003546"/>
</dbReference>
<keyword evidence="11" id="KW-0325">Glycoprotein</keyword>
<protein>
    <submittedName>
        <fullName evidence="13">Uncharacterized protein</fullName>
    </submittedName>
</protein>
<evidence type="ECO:0000256" key="7">
    <source>
        <dbReference type="ARBA" id="ARBA00022968"/>
    </source>
</evidence>
<keyword evidence="4" id="KW-1003">Cell membrane</keyword>
<evidence type="ECO:0000256" key="12">
    <source>
        <dbReference type="ARBA" id="ARBA00023212"/>
    </source>
</evidence>
<dbReference type="InterPro" id="IPR006875">
    <property type="entry name" value="Sarcoglycan"/>
</dbReference>
<comment type="subcellular location">
    <subcellularLocation>
        <location evidence="2">Cell membrane</location>
        <location evidence="2">Sarcolemma</location>
        <topology evidence="2">Single-pass type II membrane protein</topology>
    </subcellularLocation>
    <subcellularLocation>
        <location evidence="1">Cytoplasm</location>
        <location evidence="1">Cytoskeleton</location>
    </subcellularLocation>
</comment>
<evidence type="ECO:0000313" key="13">
    <source>
        <dbReference type="EnsemblMetazoa" id="MESCA003546-PA"/>
    </source>
</evidence>
<keyword evidence="8" id="KW-1133">Transmembrane helix</keyword>
<dbReference type="GO" id="GO:0016012">
    <property type="term" value="C:sarcoglycan complex"/>
    <property type="evidence" value="ECO:0007669"/>
    <property type="project" value="InterPro"/>
</dbReference>
<keyword evidence="7" id="KW-0735">Signal-anchor</keyword>
<accession>T1GJA2</accession>
<keyword evidence="5" id="KW-0963">Cytoplasm</keyword>
<proteinExistence type="inferred from homology"/>
<evidence type="ECO:0000256" key="1">
    <source>
        <dbReference type="ARBA" id="ARBA00004245"/>
    </source>
</evidence>
<dbReference type="PANTHER" id="PTHR12939">
    <property type="entry name" value="SARCOGLYCAN"/>
    <property type="match status" value="1"/>
</dbReference>
<dbReference type="Proteomes" id="UP000015102">
    <property type="component" value="Unassembled WGS sequence"/>
</dbReference>
<keyword evidence="9" id="KW-0472">Membrane</keyword>
<evidence type="ECO:0000256" key="6">
    <source>
        <dbReference type="ARBA" id="ARBA00022692"/>
    </source>
</evidence>
<comment type="similarity">
    <text evidence="3">Belongs to the sarcoglycan beta/delta/gamma/zeta family.</text>
</comment>
<evidence type="ECO:0000313" key="14">
    <source>
        <dbReference type="Proteomes" id="UP000015102"/>
    </source>
</evidence>
<dbReference type="AlphaFoldDB" id="T1GJA2"/>
<dbReference type="GO" id="GO:0042383">
    <property type="term" value="C:sarcolemma"/>
    <property type="evidence" value="ECO:0007669"/>
    <property type="project" value="UniProtKB-SubCell"/>
</dbReference>
<name>T1GJA2_MEGSC</name>
<keyword evidence="12" id="KW-0206">Cytoskeleton</keyword>
<sequence>MSALNDIKLTTLDGSIHLDTSKIILPNLKATQPPIGLTQNRDHQHKVFQLCACENGKLFLASPHTICAGDDKTVCR</sequence>
<dbReference type="PANTHER" id="PTHR12939:SF10">
    <property type="entry name" value="EG:4F1.1 PROTEIN"/>
    <property type="match status" value="1"/>
</dbReference>
<organism evidence="13 14">
    <name type="scientific">Megaselia scalaris</name>
    <name type="common">Humpbacked fly</name>
    <name type="synonym">Phora scalaris</name>
    <dbReference type="NCBI Taxonomy" id="36166"/>
    <lineage>
        <taxon>Eukaryota</taxon>
        <taxon>Metazoa</taxon>
        <taxon>Ecdysozoa</taxon>
        <taxon>Arthropoda</taxon>
        <taxon>Hexapoda</taxon>
        <taxon>Insecta</taxon>
        <taxon>Pterygota</taxon>
        <taxon>Neoptera</taxon>
        <taxon>Endopterygota</taxon>
        <taxon>Diptera</taxon>
        <taxon>Brachycera</taxon>
        <taxon>Muscomorpha</taxon>
        <taxon>Platypezoidea</taxon>
        <taxon>Phoridae</taxon>
        <taxon>Megaseliini</taxon>
        <taxon>Megaselia</taxon>
    </lineage>
</organism>
<dbReference type="InterPro" id="IPR039972">
    <property type="entry name" value="Sarcoglycan_gamma/delta/zeta"/>
</dbReference>
<evidence type="ECO:0000256" key="10">
    <source>
        <dbReference type="ARBA" id="ARBA00023157"/>
    </source>
</evidence>
<evidence type="ECO:0000256" key="5">
    <source>
        <dbReference type="ARBA" id="ARBA00022490"/>
    </source>
</evidence>
<dbReference type="EMBL" id="CAQQ02394157">
    <property type="status" value="NOT_ANNOTATED_CDS"/>
    <property type="molecule type" value="Genomic_DNA"/>
</dbReference>
<dbReference type="GO" id="GO:0060047">
    <property type="term" value="P:heart contraction"/>
    <property type="evidence" value="ECO:0007669"/>
    <property type="project" value="TreeGrafter"/>
</dbReference>
<dbReference type="Pfam" id="PF04790">
    <property type="entry name" value="Sarcoglycan_1"/>
    <property type="match status" value="1"/>
</dbReference>
<keyword evidence="14" id="KW-1185">Reference proteome</keyword>
<dbReference type="STRING" id="36166.T1GJA2"/>
<dbReference type="GO" id="GO:0005856">
    <property type="term" value="C:cytoskeleton"/>
    <property type="evidence" value="ECO:0007669"/>
    <property type="project" value="UniProtKB-SubCell"/>
</dbReference>
<reference evidence="14" key="1">
    <citation type="submission" date="2013-02" db="EMBL/GenBank/DDBJ databases">
        <authorList>
            <person name="Hughes D."/>
        </authorList>
    </citation>
    <scope>NUCLEOTIDE SEQUENCE</scope>
    <source>
        <strain>Durham</strain>
        <strain evidence="14">NC isolate 2 -- Noor lab</strain>
    </source>
</reference>
<evidence type="ECO:0000256" key="11">
    <source>
        <dbReference type="ARBA" id="ARBA00023180"/>
    </source>
</evidence>
<reference evidence="13" key="2">
    <citation type="submission" date="2015-06" db="UniProtKB">
        <authorList>
            <consortium name="EnsemblMetazoa"/>
        </authorList>
    </citation>
    <scope>IDENTIFICATION</scope>
</reference>
<evidence type="ECO:0000256" key="4">
    <source>
        <dbReference type="ARBA" id="ARBA00022475"/>
    </source>
</evidence>
<evidence type="ECO:0000256" key="3">
    <source>
        <dbReference type="ARBA" id="ARBA00007574"/>
    </source>
</evidence>
<evidence type="ECO:0000256" key="2">
    <source>
        <dbReference type="ARBA" id="ARBA00004274"/>
    </source>
</evidence>
<evidence type="ECO:0000256" key="8">
    <source>
        <dbReference type="ARBA" id="ARBA00022989"/>
    </source>
</evidence>
<keyword evidence="10" id="KW-1015">Disulfide bond</keyword>
<evidence type="ECO:0000256" key="9">
    <source>
        <dbReference type="ARBA" id="ARBA00023136"/>
    </source>
</evidence>